<dbReference type="CDD" id="cd00054">
    <property type="entry name" value="EGF_CA"/>
    <property type="match status" value="2"/>
</dbReference>
<evidence type="ECO:0000256" key="3">
    <source>
        <dbReference type="ARBA" id="ARBA00022536"/>
    </source>
</evidence>
<evidence type="ECO:0000256" key="5">
    <source>
        <dbReference type="ARBA" id="ARBA00022737"/>
    </source>
</evidence>
<dbReference type="FunFam" id="2.10.25.10:FF:000003">
    <property type="entry name" value="fibrillin-1 isoform X1"/>
    <property type="match status" value="1"/>
</dbReference>
<dbReference type="InterPro" id="IPR018097">
    <property type="entry name" value="EGF_Ca-bd_CS"/>
</dbReference>
<evidence type="ECO:0000256" key="1">
    <source>
        <dbReference type="ARBA" id="ARBA00004613"/>
    </source>
</evidence>
<name>A0A7R9BCT9_9CRUS</name>
<dbReference type="InterPro" id="IPR000742">
    <property type="entry name" value="EGF"/>
</dbReference>
<feature type="domain" description="EGF-like" evidence="9">
    <location>
        <begin position="72"/>
        <end position="111"/>
    </location>
</feature>
<keyword evidence="5" id="KW-0677">Repeat</keyword>
<evidence type="ECO:0000256" key="8">
    <source>
        <dbReference type="PROSITE-ProRule" id="PRU00076"/>
    </source>
</evidence>
<keyword evidence="2" id="KW-0964">Secreted</keyword>
<evidence type="ECO:0000256" key="6">
    <source>
        <dbReference type="ARBA" id="ARBA00023157"/>
    </source>
</evidence>
<evidence type="ECO:0000256" key="2">
    <source>
        <dbReference type="ARBA" id="ARBA00022525"/>
    </source>
</evidence>
<keyword evidence="3 8" id="KW-0245">EGF-like domain</keyword>
<evidence type="ECO:0000313" key="10">
    <source>
        <dbReference type="EMBL" id="CAD7272156.1"/>
    </source>
</evidence>
<dbReference type="InterPro" id="IPR000152">
    <property type="entry name" value="EGF-type_Asp/Asn_hydroxyl_site"/>
</dbReference>
<dbReference type="Pfam" id="PF07645">
    <property type="entry name" value="EGF_CA"/>
    <property type="match status" value="2"/>
</dbReference>
<organism evidence="10">
    <name type="scientific">Notodromas monacha</name>
    <dbReference type="NCBI Taxonomy" id="399045"/>
    <lineage>
        <taxon>Eukaryota</taxon>
        <taxon>Metazoa</taxon>
        <taxon>Ecdysozoa</taxon>
        <taxon>Arthropoda</taxon>
        <taxon>Crustacea</taxon>
        <taxon>Oligostraca</taxon>
        <taxon>Ostracoda</taxon>
        <taxon>Podocopa</taxon>
        <taxon>Podocopida</taxon>
        <taxon>Cypridocopina</taxon>
        <taxon>Cypridoidea</taxon>
        <taxon>Cyprididae</taxon>
        <taxon>Notodromas</taxon>
    </lineage>
</organism>
<dbReference type="EMBL" id="CAJPEX010000007">
    <property type="protein sequence ID" value="CAG0912308.1"/>
    <property type="molecule type" value="Genomic_DNA"/>
</dbReference>
<evidence type="ECO:0000259" key="9">
    <source>
        <dbReference type="PROSITE" id="PS50026"/>
    </source>
</evidence>
<dbReference type="Gene3D" id="2.10.25.10">
    <property type="entry name" value="Laminin"/>
    <property type="match status" value="2"/>
</dbReference>
<dbReference type="InterPro" id="IPR001881">
    <property type="entry name" value="EGF-like_Ca-bd_dom"/>
</dbReference>
<evidence type="ECO:0000313" key="11">
    <source>
        <dbReference type="Proteomes" id="UP000678499"/>
    </source>
</evidence>
<comment type="subcellular location">
    <subcellularLocation>
        <location evidence="1">Secreted</location>
    </subcellularLocation>
</comment>
<dbReference type="SUPFAM" id="SSF57184">
    <property type="entry name" value="Growth factor receptor domain"/>
    <property type="match status" value="1"/>
</dbReference>
<sequence length="141" mass="15243">MCGTKPGLIMTEDINECILIPSLCPNGECINTQGSYTCSCYEGFKYNAQSNACDVRARADVKIKSLCELLTDENECLDPLKNACDEVAKCENMPGGFRCNCPGGYKLSRSGMMCDDIDECLVHSGICENGRCQNSAGAKLT</sequence>
<comment type="caution">
    <text evidence="8">Lacks conserved residue(s) required for the propagation of feature annotation.</text>
</comment>
<proteinExistence type="predicted"/>
<dbReference type="GO" id="GO:0005509">
    <property type="term" value="F:calcium ion binding"/>
    <property type="evidence" value="ECO:0007669"/>
    <property type="project" value="InterPro"/>
</dbReference>
<dbReference type="FunFam" id="2.10.25.10:FF:000014">
    <property type="entry name" value="Latent-transforming growth factor beta-binding protein 3"/>
    <property type="match status" value="1"/>
</dbReference>
<protein>
    <recommendedName>
        <fullName evidence="9">EGF-like domain-containing protein</fullName>
    </recommendedName>
</protein>
<evidence type="ECO:0000256" key="7">
    <source>
        <dbReference type="ARBA" id="ARBA00023180"/>
    </source>
</evidence>
<dbReference type="EMBL" id="OA882044">
    <property type="protein sequence ID" value="CAD7272156.1"/>
    <property type="molecule type" value="Genomic_DNA"/>
</dbReference>
<evidence type="ECO:0000256" key="4">
    <source>
        <dbReference type="ARBA" id="ARBA00022729"/>
    </source>
</evidence>
<keyword evidence="7" id="KW-0325">Glycoprotein</keyword>
<accession>A0A7R9BCT9</accession>
<dbReference type="InterPro" id="IPR051145">
    <property type="entry name" value="GAS-SHBG-PROS"/>
</dbReference>
<dbReference type="PANTHER" id="PTHR24040:SF16">
    <property type="entry name" value="FIBRILLIN-2-LIKE PROTEIN"/>
    <property type="match status" value="1"/>
</dbReference>
<keyword evidence="6" id="KW-1015">Disulfide bond</keyword>
<dbReference type="OrthoDB" id="6376919at2759"/>
<reference evidence="10" key="1">
    <citation type="submission" date="2020-11" db="EMBL/GenBank/DDBJ databases">
        <authorList>
            <person name="Tran Van P."/>
        </authorList>
    </citation>
    <scope>NUCLEOTIDE SEQUENCE</scope>
</reference>
<feature type="domain" description="EGF-like" evidence="9">
    <location>
        <begin position="13"/>
        <end position="54"/>
    </location>
</feature>
<dbReference type="Proteomes" id="UP000678499">
    <property type="component" value="Unassembled WGS sequence"/>
</dbReference>
<dbReference type="PROSITE" id="PS01187">
    <property type="entry name" value="EGF_CA"/>
    <property type="match status" value="1"/>
</dbReference>
<dbReference type="InterPro" id="IPR049883">
    <property type="entry name" value="NOTCH1_EGF-like"/>
</dbReference>
<dbReference type="GO" id="GO:0005576">
    <property type="term" value="C:extracellular region"/>
    <property type="evidence" value="ECO:0007669"/>
    <property type="project" value="UniProtKB-SubCell"/>
</dbReference>
<dbReference type="PROSITE" id="PS00010">
    <property type="entry name" value="ASX_HYDROXYL"/>
    <property type="match status" value="2"/>
</dbReference>
<gene>
    <name evidence="10" type="ORF">NMOB1V02_LOCUS103</name>
</gene>
<keyword evidence="4" id="KW-0732">Signal</keyword>
<dbReference type="SMART" id="SM00179">
    <property type="entry name" value="EGF_CA"/>
    <property type="match status" value="2"/>
</dbReference>
<dbReference type="PROSITE" id="PS50026">
    <property type="entry name" value="EGF_3"/>
    <property type="match status" value="2"/>
</dbReference>
<dbReference type="AlphaFoldDB" id="A0A7R9BCT9"/>
<keyword evidence="11" id="KW-1185">Reference proteome</keyword>
<dbReference type="PROSITE" id="PS01186">
    <property type="entry name" value="EGF_2"/>
    <property type="match status" value="1"/>
</dbReference>
<dbReference type="SMART" id="SM00181">
    <property type="entry name" value="EGF"/>
    <property type="match status" value="2"/>
</dbReference>
<dbReference type="PANTHER" id="PTHR24040">
    <property type="entry name" value="LAMININ G-LIKE DOMAIN-CONTAINING PROTEIN"/>
    <property type="match status" value="1"/>
</dbReference>
<dbReference type="InterPro" id="IPR009030">
    <property type="entry name" value="Growth_fac_rcpt_cys_sf"/>
</dbReference>